<keyword evidence="15" id="KW-1185">Reference proteome</keyword>
<evidence type="ECO:0000313" key="15">
    <source>
        <dbReference type="Proteomes" id="UP001254848"/>
    </source>
</evidence>
<evidence type="ECO:0000256" key="11">
    <source>
        <dbReference type="ARBA" id="ARBA00023136"/>
    </source>
</evidence>
<feature type="transmembrane region" description="Helical" evidence="12">
    <location>
        <begin position="51"/>
        <end position="68"/>
    </location>
</feature>
<evidence type="ECO:0000256" key="9">
    <source>
        <dbReference type="ARBA" id="ARBA00022989"/>
    </source>
</evidence>
<feature type="transmembrane region" description="Helical" evidence="12">
    <location>
        <begin position="12"/>
        <end position="31"/>
    </location>
</feature>
<comment type="subcellular location">
    <subcellularLocation>
        <location evidence="1">Cell membrane</location>
        <topology evidence="1">Multi-pass membrane protein</topology>
    </subcellularLocation>
</comment>
<comment type="similarity">
    <text evidence="2">Belongs to the HupC/HyaC/HydC family.</text>
</comment>
<protein>
    <submittedName>
        <fullName evidence="14">Cytochrome b/b6 domain-containing protein</fullName>
    </submittedName>
</protein>
<evidence type="ECO:0000259" key="13">
    <source>
        <dbReference type="Pfam" id="PF01292"/>
    </source>
</evidence>
<evidence type="ECO:0000256" key="3">
    <source>
        <dbReference type="ARBA" id="ARBA00022448"/>
    </source>
</evidence>
<evidence type="ECO:0000256" key="12">
    <source>
        <dbReference type="SAM" id="Phobius"/>
    </source>
</evidence>
<dbReference type="Proteomes" id="UP001254848">
    <property type="component" value="Unassembled WGS sequence"/>
</dbReference>
<evidence type="ECO:0000256" key="4">
    <source>
        <dbReference type="ARBA" id="ARBA00022475"/>
    </source>
</evidence>
<dbReference type="PANTHER" id="PTHR30485:SF0">
    <property type="entry name" value="NI_FE-HYDROGENASE 1 B-TYPE CYTOCHROME SUBUNIT-RELATED"/>
    <property type="match status" value="1"/>
</dbReference>
<dbReference type="InterPro" id="IPR016174">
    <property type="entry name" value="Di-haem_cyt_TM"/>
</dbReference>
<feature type="domain" description="Cytochrome b561 bacterial/Ni-hydrogenase" evidence="13">
    <location>
        <begin position="6"/>
        <end position="186"/>
    </location>
</feature>
<evidence type="ECO:0000313" key="14">
    <source>
        <dbReference type="EMBL" id="MDT8902819.1"/>
    </source>
</evidence>
<dbReference type="RefSeq" id="WP_413781291.1">
    <property type="nucleotide sequence ID" value="NZ_JAUOZS010000001.1"/>
</dbReference>
<dbReference type="InterPro" id="IPR051542">
    <property type="entry name" value="Hydrogenase_cytochrome"/>
</dbReference>
<evidence type="ECO:0000256" key="6">
    <source>
        <dbReference type="ARBA" id="ARBA00022692"/>
    </source>
</evidence>
<name>A0ABU3P1A7_9FIRM</name>
<evidence type="ECO:0000256" key="10">
    <source>
        <dbReference type="ARBA" id="ARBA00023004"/>
    </source>
</evidence>
<evidence type="ECO:0000256" key="7">
    <source>
        <dbReference type="ARBA" id="ARBA00022723"/>
    </source>
</evidence>
<dbReference type="PRINTS" id="PR00161">
    <property type="entry name" value="NIHGNASECYTB"/>
</dbReference>
<keyword evidence="5" id="KW-0349">Heme</keyword>
<dbReference type="SUPFAM" id="SSF81342">
    <property type="entry name" value="Transmembrane di-heme cytochromes"/>
    <property type="match status" value="1"/>
</dbReference>
<organism evidence="14 15">
    <name type="scientific">Anaeroselena agilis</name>
    <dbReference type="NCBI Taxonomy" id="3063788"/>
    <lineage>
        <taxon>Bacteria</taxon>
        <taxon>Bacillati</taxon>
        <taxon>Bacillota</taxon>
        <taxon>Negativicutes</taxon>
        <taxon>Acetonemataceae</taxon>
        <taxon>Anaeroselena</taxon>
    </lineage>
</organism>
<dbReference type="InterPro" id="IPR011577">
    <property type="entry name" value="Cyt_b561_bac/Ni-Hgenase"/>
</dbReference>
<comment type="caution">
    <text evidence="14">The sequence shown here is derived from an EMBL/GenBank/DDBJ whole genome shotgun (WGS) entry which is preliminary data.</text>
</comment>
<feature type="transmembrane region" description="Helical" evidence="12">
    <location>
        <begin position="112"/>
        <end position="133"/>
    </location>
</feature>
<evidence type="ECO:0000256" key="8">
    <source>
        <dbReference type="ARBA" id="ARBA00022982"/>
    </source>
</evidence>
<dbReference type="EMBL" id="JAUOZS010000001">
    <property type="protein sequence ID" value="MDT8902819.1"/>
    <property type="molecule type" value="Genomic_DNA"/>
</dbReference>
<sequence length="200" mass="22530">MKLLLHPLPVRIFHWVMFAAVMTLLATGLYMHEPPAWLRLPMSMMREFHGVAAAALVVNLILHIYYYVRTGKYTEVLLLPGDWANVRSFLRYYLFVTANHPNFGRYNPGQKALFTAWGLVVIVAAVTGAALLFPDDSTRLQRLLGGLNAIRSAHFFVAAFFAASVPFHLYLVFTESPAKLQSIFTGYVRKEPKPPPPKAP</sequence>
<keyword evidence="11 12" id="KW-0472">Membrane</keyword>
<evidence type="ECO:0000256" key="1">
    <source>
        <dbReference type="ARBA" id="ARBA00004651"/>
    </source>
</evidence>
<accession>A0ABU3P1A7</accession>
<keyword evidence="7" id="KW-0479">Metal-binding</keyword>
<feature type="transmembrane region" description="Helical" evidence="12">
    <location>
        <begin position="153"/>
        <end position="173"/>
    </location>
</feature>
<keyword evidence="3" id="KW-0813">Transport</keyword>
<keyword evidence="10" id="KW-0408">Iron</keyword>
<keyword evidence="8" id="KW-0249">Electron transport</keyword>
<keyword evidence="6 12" id="KW-0812">Transmembrane</keyword>
<reference evidence="14 15" key="1">
    <citation type="submission" date="2023-07" db="EMBL/GenBank/DDBJ databases">
        <title>The novel representative of Negativicutes class, Anaeroselena agilis gen. nov. sp. nov.</title>
        <authorList>
            <person name="Prokofeva M.I."/>
            <person name="Elcheninov A.G."/>
            <person name="Klyukina A."/>
            <person name="Kublanov I.V."/>
            <person name="Frolov E.N."/>
            <person name="Podosokorskaya O.A."/>
        </authorList>
    </citation>
    <scope>NUCLEOTIDE SEQUENCE [LARGE SCALE GENOMIC DNA]</scope>
    <source>
        <strain evidence="14 15">4137-cl</strain>
    </source>
</reference>
<gene>
    <name evidence="14" type="ORF">Q4T40_16380</name>
</gene>
<evidence type="ECO:0000256" key="5">
    <source>
        <dbReference type="ARBA" id="ARBA00022617"/>
    </source>
</evidence>
<evidence type="ECO:0000256" key="2">
    <source>
        <dbReference type="ARBA" id="ARBA00008622"/>
    </source>
</evidence>
<dbReference type="InterPro" id="IPR000516">
    <property type="entry name" value="Ni-dep_Hydgase_cyt-B"/>
</dbReference>
<dbReference type="PANTHER" id="PTHR30485">
    <property type="entry name" value="NI/FE-HYDROGENASE 1 B-TYPE CYTOCHROME SUBUNIT"/>
    <property type="match status" value="1"/>
</dbReference>
<keyword evidence="9 12" id="KW-1133">Transmembrane helix</keyword>
<dbReference type="Gene3D" id="1.20.950.20">
    <property type="entry name" value="Transmembrane di-heme cytochromes, Chain C"/>
    <property type="match status" value="1"/>
</dbReference>
<proteinExistence type="inferred from homology"/>
<keyword evidence="4" id="KW-1003">Cell membrane</keyword>
<dbReference type="Pfam" id="PF01292">
    <property type="entry name" value="Ni_hydr_CYTB"/>
    <property type="match status" value="1"/>
</dbReference>